<evidence type="ECO:0000256" key="11">
    <source>
        <dbReference type="SAM" id="MobiDB-lite"/>
    </source>
</evidence>
<evidence type="ECO:0000313" key="14">
    <source>
        <dbReference type="Proteomes" id="UP000238350"/>
    </source>
</evidence>
<evidence type="ECO:0000256" key="5">
    <source>
        <dbReference type="ARBA" id="ARBA00022741"/>
    </source>
</evidence>
<dbReference type="InterPro" id="IPR050629">
    <property type="entry name" value="STE20/SPS1-PAK"/>
</dbReference>
<feature type="compositionally biased region" description="Low complexity" evidence="11">
    <location>
        <begin position="371"/>
        <end position="391"/>
    </location>
</feature>
<reference evidence="13 14" key="1">
    <citation type="submission" date="2017-04" db="EMBL/GenBank/DDBJ databases">
        <title>Genome sequencing of [Candida] sorbophila.</title>
        <authorList>
            <person name="Ahn J.O."/>
        </authorList>
    </citation>
    <scope>NUCLEOTIDE SEQUENCE [LARGE SCALE GENOMIC DNA]</scope>
    <source>
        <strain evidence="13 14">DS02</strain>
    </source>
</reference>
<dbReference type="EC" id="2.7.11.1" evidence="2"/>
<evidence type="ECO:0000313" key="13">
    <source>
        <dbReference type="EMBL" id="PRT55227.1"/>
    </source>
</evidence>
<name>A0A2T0FJS6_9ASCO</name>
<keyword evidence="14" id="KW-1185">Reference proteome</keyword>
<keyword evidence="4" id="KW-0808">Transferase</keyword>
<evidence type="ECO:0000256" key="2">
    <source>
        <dbReference type="ARBA" id="ARBA00012513"/>
    </source>
</evidence>
<dbReference type="Pfam" id="PF00069">
    <property type="entry name" value="Pkinase"/>
    <property type="match status" value="1"/>
</dbReference>
<dbReference type="PROSITE" id="PS50011">
    <property type="entry name" value="PROTEIN_KINASE_DOM"/>
    <property type="match status" value="1"/>
</dbReference>
<dbReference type="InterPro" id="IPR011009">
    <property type="entry name" value="Kinase-like_dom_sf"/>
</dbReference>
<comment type="caution">
    <text evidence="13">The sequence shown here is derived from an EMBL/GenBank/DDBJ whole genome shotgun (WGS) entry which is preliminary data.</text>
</comment>
<evidence type="ECO:0000256" key="9">
    <source>
        <dbReference type="ARBA" id="ARBA00048679"/>
    </source>
</evidence>
<dbReference type="GO" id="GO:0004674">
    <property type="term" value="F:protein serine/threonine kinase activity"/>
    <property type="evidence" value="ECO:0007669"/>
    <property type="project" value="UniProtKB-KW"/>
</dbReference>
<dbReference type="InterPro" id="IPR017441">
    <property type="entry name" value="Protein_kinase_ATP_BS"/>
</dbReference>
<accession>A0A2T0FJS6</accession>
<evidence type="ECO:0000256" key="3">
    <source>
        <dbReference type="ARBA" id="ARBA00022527"/>
    </source>
</evidence>
<dbReference type="Gene3D" id="1.10.510.10">
    <property type="entry name" value="Transferase(Phosphotransferase) domain 1"/>
    <property type="match status" value="1"/>
</dbReference>
<dbReference type="OrthoDB" id="248923at2759"/>
<keyword evidence="6 13" id="KW-0418">Kinase</keyword>
<evidence type="ECO:0000256" key="10">
    <source>
        <dbReference type="PROSITE-ProRule" id="PRU10141"/>
    </source>
</evidence>
<evidence type="ECO:0000256" key="6">
    <source>
        <dbReference type="ARBA" id="ARBA00022777"/>
    </source>
</evidence>
<dbReference type="STRING" id="45607.A0A2T0FJS6"/>
<comment type="similarity">
    <text evidence="1">Belongs to the protein kinase superfamily. STE Ser/Thr protein kinase family. STE20 subfamily.</text>
</comment>
<feature type="region of interest" description="Disordered" evidence="11">
    <location>
        <begin position="340"/>
        <end position="431"/>
    </location>
</feature>
<keyword evidence="3" id="KW-0723">Serine/threonine-protein kinase</keyword>
<evidence type="ECO:0000256" key="8">
    <source>
        <dbReference type="ARBA" id="ARBA00047899"/>
    </source>
</evidence>
<keyword evidence="7 10" id="KW-0067">ATP-binding</keyword>
<dbReference type="InterPro" id="IPR000719">
    <property type="entry name" value="Prot_kinase_dom"/>
</dbReference>
<sequence>MTGQGCYLIYERLGSGSFGEVYRARAPSGEDIAIKTIELDYEDDVDVILSELQFLKDMRSPFITNVYSACIQDTALWIMMEYCAAGSVHSFLAHFGVFKEDCAMFVLRETLKGLDYIHSQNKVHRDLKAANILVTAQADIKIGDFGVAAQLSQTLPQRASLMGTPYWMAPEVIKGQPYTRPVDIWSLGILAWELVMGTPPHYNLPQQSAFIQIANGDAPRLPHRSPRRPHNDGPAFSRVYCNLVHMCLQKNPKDRPTASQFLMDKVFHRVTKPESFVQLVSRQVARRNRHAARTQPRIFDPNVPTLPQEDVNEWDFSAPTVTDELQRTLDRVWAKLHLRAPPTPISPDAESEKQVYGSDDNSGKMAISPEASPALSVPSPGAVPPSGSVAVTPGDAPSKQAKAEPNQNNKPTSPPLYSPQKNRPRYGKSSNEYKRVFEPAFRSLQHRARKPDVYNVMGNLIWYWFQLDSSMPGFSQAVLQELLRVLNLTNPLNK</sequence>
<dbReference type="AlphaFoldDB" id="A0A2T0FJS6"/>
<proteinExistence type="inferred from homology"/>
<feature type="binding site" evidence="10">
    <location>
        <position position="35"/>
    </location>
    <ligand>
        <name>ATP</name>
        <dbReference type="ChEBI" id="CHEBI:30616"/>
    </ligand>
</feature>
<dbReference type="PANTHER" id="PTHR48012:SF10">
    <property type="entry name" value="FI20177P1"/>
    <property type="match status" value="1"/>
</dbReference>
<dbReference type="EMBL" id="NDIQ01000021">
    <property type="protein sequence ID" value="PRT55227.1"/>
    <property type="molecule type" value="Genomic_DNA"/>
</dbReference>
<gene>
    <name evidence="13" type="ORF">B9G98_02847</name>
</gene>
<dbReference type="GeneID" id="36516595"/>
<dbReference type="SUPFAM" id="SSF56112">
    <property type="entry name" value="Protein kinase-like (PK-like)"/>
    <property type="match status" value="1"/>
</dbReference>
<dbReference type="PROSITE" id="PS00107">
    <property type="entry name" value="PROTEIN_KINASE_ATP"/>
    <property type="match status" value="1"/>
</dbReference>
<comment type="catalytic activity">
    <reaction evidence="8">
        <text>L-threonyl-[protein] + ATP = O-phospho-L-threonyl-[protein] + ADP + H(+)</text>
        <dbReference type="Rhea" id="RHEA:46608"/>
        <dbReference type="Rhea" id="RHEA-COMP:11060"/>
        <dbReference type="Rhea" id="RHEA-COMP:11605"/>
        <dbReference type="ChEBI" id="CHEBI:15378"/>
        <dbReference type="ChEBI" id="CHEBI:30013"/>
        <dbReference type="ChEBI" id="CHEBI:30616"/>
        <dbReference type="ChEBI" id="CHEBI:61977"/>
        <dbReference type="ChEBI" id="CHEBI:456216"/>
        <dbReference type="EC" id="2.7.11.1"/>
    </reaction>
</comment>
<keyword evidence="5 10" id="KW-0547">Nucleotide-binding</keyword>
<dbReference type="PANTHER" id="PTHR48012">
    <property type="entry name" value="STERILE20-LIKE KINASE, ISOFORM B-RELATED"/>
    <property type="match status" value="1"/>
</dbReference>
<dbReference type="RefSeq" id="XP_024665172.1">
    <property type="nucleotide sequence ID" value="XM_024809404.1"/>
</dbReference>
<dbReference type="InterPro" id="IPR001245">
    <property type="entry name" value="Ser-Thr/Tyr_kinase_cat_dom"/>
</dbReference>
<dbReference type="SMART" id="SM00220">
    <property type="entry name" value="S_TKc"/>
    <property type="match status" value="1"/>
</dbReference>
<evidence type="ECO:0000259" key="12">
    <source>
        <dbReference type="PROSITE" id="PS50011"/>
    </source>
</evidence>
<dbReference type="GO" id="GO:0005737">
    <property type="term" value="C:cytoplasm"/>
    <property type="evidence" value="ECO:0007669"/>
    <property type="project" value="TreeGrafter"/>
</dbReference>
<evidence type="ECO:0000256" key="4">
    <source>
        <dbReference type="ARBA" id="ARBA00022679"/>
    </source>
</evidence>
<dbReference type="PRINTS" id="PR00109">
    <property type="entry name" value="TYRKINASE"/>
</dbReference>
<protein>
    <recommendedName>
        <fullName evidence="2">non-specific serine/threonine protein kinase</fullName>
        <ecNumber evidence="2">2.7.11.1</ecNumber>
    </recommendedName>
</protein>
<comment type="catalytic activity">
    <reaction evidence="9">
        <text>L-seryl-[protein] + ATP = O-phospho-L-seryl-[protein] + ADP + H(+)</text>
        <dbReference type="Rhea" id="RHEA:17989"/>
        <dbReference type="Rhea" id="RHEA-COMP:9863"/>
        <dbReference type="Rhea" id="RHEA-COMP:11604"/>
        <dbReference type="ChEBI" id="CHEBI:15378"/>
        <dbReference type="ChEBI" id="CHEBI:29999"/>
        <dbReference type="ChEBI" id="CHEBI:30616"/>
        <dbReference type="ChEBI" id="CHEBI:83421"/>
        <dbReference type="ChEBI" id="CHEBI:456216"/>
        <dbReference type="EC" id="2.7.11.1"/>
    </reaction>
</comment>
<dbReference type="GO" id="GO:0005524">
    <property type="term" value="F:ATP binding"/>
    <property type="evidence" value="ECO:0007669"/>
    <property type="project" value="UniProtKB-UniRule"/>
</dbReference>
<feature type="domain" description="Protein kinase" evidence="12">
    <location>
        <begin position="7"/>
        <end position="267"/>
    </location>
</feature>
<evidence type="ECO:0000256" key="1">
    <source>
        <dbReference type="ARBA" id="ARBA00008874"/>
    </source>
</evidence>
<organism evidence="13 14">
    <name type="scientific">Wickerhamiella sorbophila</name>
    <dbReference type="NCBI Taxonomy" id="45607"/>
    <lineage>
        <taxon>Eukaryota</taxon>
        <taxon>Fungi</taxon>
        <taxon>Dikarya</taxon>
        <taxon>Ascomycota</taxon>
        <taxon>Saccharomycotina</taxon>
        <taxon>Dipodascomycetes</taxon>
        <taxon>Dipodascales</taxon>
        <taxon>Trichomonascaceae</taxon>
        <taxon>Wickerhamiella</taxon>
    </lineage>
</organism>
<evidence type="ECO:0000256" key="7">
    <source>
        <dbReference type="ARBA" id="ARBA00022840"/>
    </source>
</evidence>
<dbReference type="Proteomes" id="UP000238350">
    <property type="component" value="Unassembled WGS sequence"/>
</dbReference>